<keyword evidence="9" id="KW-0282">Flagellum</keyword>
<comment type="subcellular location">
    <subcellularLocation>
        <location evidence="5">Secreted</location>
    </subcellularLocation>
    <subcellularLocation>
        <location evidence="5">Bacterial flagellum</location>
    </subcellularLocation>
</comment>
<evidence type="ECO:0000256" key="6">
    <source>
        <dbReference type="SAM" id="MobiDB-lite"/>
    </source>
</evidence>
<dbReference type="GO" id="GO:0009421">
    <property type="term" value="C:bacterial-type flagellum filament cap"/>
    <property type="evidence" value="ECO:0007669"/>
    <property type="project" value="InterPro"/>
</dbReference>
<evidence type="ECO:0000259" key="8">
    <source>
        <dbReference type="Pfam" id="PF07195"/>
    </source>
</evidence>
<accession>A0A1I0IHN3</accession>
<keyword evidence="10" id="KW-1185">Reference proteome</keyword>
<organism evidence="9 10">
    <name type="scientific">Geodermatophilus poikilotrophus</name>
    <dbReference type="NCBI Taxonomy" id="1333667"/>
    <lineage>
        <taxon>Bacteria</taxon>
        <taxon>Bacillati</taxon>
        <taxon>Actinomycetota</taxon>
        <taxon>Actinomycetes</taxon>
        <taxon>Geodermatophilales</taxon>
        <taxon>Geodermatophilaceae</taxon>
        <taxon>Geodermatophilus</taxon>
    </lineage>
</organism>
<keyword evidence="3" id="KW-0175">Coiled coil</keyword>
<comment type="function">
    <text evidence="5">Required for morphogenesis and for the elongation of the flagellar filament by facilitating polymerization of the flagellin monomers at the tip of growing filament. Forms a capping structure, which prevents flagellin subunits (transported through the central channel of the flagellum) from leaking out without polymerization at the distal end.</text>
</comment>
<dbReference type="GO" id="GO:0071973">
    <property type="term" value="P:bacterial-type flagellum-dependent cell motility"/>
    <property type="evidence" value="ECO:0007669"/>
    <property type="project" value="TreeGrafter"/>
</dbReference>
<comment type="subunit">
    <text evidence="2 5">Homopentamer.</text>
</comment>
<evidence type="ECO:0000256" key="3">
    <source>
        <dbReference type="ARBA" id="ARBA00023054"/>
    </source>
</evidence>
<dbReference type="RefSeq" id="WP_091448433.1">
    <property type="nucleotide sequence ID" value="NZ_FOIE01000012.1"/>
</dbReference>
<dbReference type="Pfam" id="PF02465">
    <property type="entry name" value="FliD_N"/>
    <property type="match status" value="1"/>
</dbReference>
<evidence type="ECO:0000313" key="9">
    <source>
        <dbReference type="EMBL" id="SET96496.1"/>
    </source>
</evidence>
<evidence type="ECO:0000256" key="1">
    <source>
        <dbReference type="ARBA" id="ARBA00009764"/>
    </source>
</evidence>
<dbReference type="PANTHER" id="PTHR30288">
    <property type="entry name" value="FLAGELLAR CAP/ASSEMBLY PROTEIN FLID"/>
    <property type="match status" value="1"/>
</dbReference>
<evidence type="ECO:0000259" key="7">
    <source>
        <dbReference type="Pfam" id="PF02465"/>
    </source>
</evidence>
<dbReference type="AlphaFoldDB" id="A0A1I0IHN3"/>
<dbReference type="GO" id="GO:0009424">
    <property type="term" value="C:bacterial-type flagellum hook"/>
    <property type="evidence" value="ECO:0007669"/>
    <property type="project" value="UniProtKB-UniRule"/>
</dbReference>
<dbReference type="PANTHER" id="PTHR30288:SF0">
    <property type="entry name" value="FLAGELLAR HOOK-ASSOCIATED PROTEIN 2"/>
    <property type="match status" value="1"/>
</dbReference>
<feature type="region of interest" description="Disordered" evidence="6">
    <location>
        <begin position="119"/>
        <end position="139"/>
    </location>
</feature>
<keyword evidence="5" id="KW-0964">Secreted</keyword>
<dbReference type="Proteomes" id="UP000198507">
    <property type="component" value="Unassembled WGS sequence"/>
</dbReference>
<evidence type="ECO:0000256" key="2">
    <source>
        <dbReference type="ARBA" id="ARBA00011255"/>
    </source>
</evidence>
<dbReference type="InterPro" id="IPR010809">
    <property type="entry name" value="FliD_C"/>
</dbReference>
<feature type="compositionally biased region" description="Pro residues" evidence="6">
    <location>
        <begin position="127"/>
        <end position="138"/>
    </location>
</feature>
<protein>
    <recommendedName>
        <fullName evidence="5">Flagellar hook-associated protein 2</fullName>
        <shortName evidence="5">HAP2</shortName>
    </recommendedName>
    <alternativeName>
        <fullName evidence="5">Flagellar cap protein</fullName>
    </alternativeName>
</protein>
<gene>
    <name evidence="9" type="ORF">SAMN04488546_4442</name>
</gene>
<evidence type="ECO:0000256" key="4">
    <source>
        <dbReference type="ARBA" id="ARBA00023143"/>
    </source>
</evidence>
<proteinExistence type="inferred from homology"/>
<name>A0A1I0IHN3_9ACTN</name>
<dbReference type="GO" id="GO:0005576">
    <property type="term" value="C:extracellular region"/>
    <property type="evidence" value="ECO:0007669"/>
    <property type="project" value="UniProtKB-SubCell"/>
</dbReference>
<dbReference type="EMBL" id="FOIE01000012">
    <property type="protein sequence ID" value="SET96496.1"/>
    <property type="molecule type" value="Genomic_DNA"/>
</dbReference>
<evidence type="ECO:0000256" key="5">
    <source>
        <dbReference type="RuleBase" id="RU362066"/>
    </source>
</evidence>
<dbReference type="Pfam" id="PF07195">
    <property type="entry name" value="FliD_C"/>
    <property type="match status" value="1"/>
</dbReference>
<feature type="domain" description="Flagellar hook-associated protein 2 C-terminal" evidence="8">
    <location>
        <begin position="218"/>
        <end position="454"/>
    </location>
</feature>
<keyword evidence="4 5" id="KW-0975">Bacterial flagellum</keyword>
<reference evidence="10" key="1">
    <citation type="submission" date="2016-10" db="EMBL/GenBank/DDBJ databases">
        <authorList>
            <person name="Varghese N."/>
            <person name="Submissions S."/>
        </authorList>
    </citation>
    <scope>NUCLEOTIDE SEQUENCE [LARGE SCALE GENOMIC DNA]</scope>
    <source>
        <strain evidence="10">DSM 44209</strain>
    </source>
</reference>
<evidence type="ECO:0000313" key="10">
    <source>
        <dbReference type="Proteomes" id="UP000198507"/>
    </source>
</evidence>
<comment type="similarity">
    <text evidence="1 5">Belongs to the FliD family.</text>
</comment>
<keyword evidence="9" id="KW-0969">Cilium</keyword>
<keyword evidence="9" id="KW-0966">Cell projection</keyword>
<feature type="domain" description="Flagellar hook-associated protein 2 N-terminal" evidence="7">
    <location>
        <begin position="11"/>
        <end position="106"/>
    </location>
</feature>
<dbReference type="InterPro" id="IPR040026">
    <property type="entry name" value="FliD"/>
</dbReference>
<dbReference type="InterPro" id="IPR003481">
    <property type="entry name" value="FliD_N"/>
</dbReference>
<sequence length="469" mass="48139">MVSLSVDGLISGLDTTTLVSQLVAAEGLPQTRLKNQMSAAQDAADAYRAVNTKFDSVRTAAAALTADGLAAARTAKSTAASVTASATSTAVPGSRISFFVESLASTASYLSNATWATTGTDVRKPLGPNPTTPGPSPWPLTISRPDGSPMTVEPSDPDATLAETVAYINGREDLGVRATAVNTGNGYRLQLTSTTPGAKGHFDVQTAAGDFFKVVSPAKDATLDVGGVVVTSPTNTFADLMTGVAITVTEESNTSVVVEVGEDLKSVATKVKTLVDAVNAALSSIATNTSSQTGSTAVLKGDFALRELAGRLLTKVSDAVPDAVPSASSPGTYTAGSPAVLGIQLTRNGTVTFDEATFLKSMQADPEAVHRLLGGAPASNGAPAVEGFAQRLATLAKDATKSTNGTLTLLAQGRDDLVKDLKSRIADWDLRLAARRETLTRQFTAMETALSSLKNQSTWLAGQLGSLSG</sequence>
<dbReference type="OrthoDB" id="5241527at2"/>
<dbReference type="GO" id="GO:0007155">
    <property type="term" value="P:cell adhesion"/>
    <property type="evidence" value="ECO:0007669"/>
    <property type="project" value="InterPro"/>
</dbReference>